<keyword evidence="2 6" id="KW-0547">Nucleotide-binding</keyword>
<dbReference type="GO" id="GO:0016887">
    <property type="term" value="F:ATP hydrolysis activity"/>
    <property type="evidence" value="ECO:0007669"/>
    <property type="project" value="InterPro"/>
</dbReference>
<keyword evidence="3 6" id="KW-0067">ATP-binding</keyword>
<accession>A0A2J6WR80</accession>
<sequence>MINKDLQIIISATVEDAIERGHQYLTVEHLLYAILHDEFGMEIIKNCGGDPEQIKRNIERFFEEQVPKRKNKGQTYPTVSFQRVMERTLNHIKSAEKKEADAGDFLASLFLEEETYAVNLLKSYGITRIDILNYISHGSPKTRFGETVTKEEKRGDPLKTFTIELVEKARRGEIDPIIGRDSELERVIQVLSRRRKNNVILVGEPGVGKTAIVEGLALKIAHDKVPEHLKDVKIFALDMGSLLAGTKYRGDFEARMKTLINSLYKIKDCILFIDEIHTVVGAGSASGSTVDASNLLKPVLIEGKIRCIGATTYEEYRNYFEKDRALSRRFQKIDISEPSEEETIEILKGLKSHYEDYHGVIYTEEALRAAVHLSAKYITERFLPDKAIDVIDEAGAVVRLYHSDNPVVTEKVIEQTVAKIARIPSQEITSSEADRLKNLESGLKSVIFGQDEAIEVVSRVIKLAKAGLKEPQRPIGCFLFTGPTGVGKTELARQLANILGISFIRFDMSEYMEKHSVAKLIGAPPGYIGFEQGGLLTEQIRKNPHCVLLLDEIEKAHEDIFNVLLQVMDYGTLTDNTGRKADMRNVILIMTSNIGVREMERPVIGFGDRSSDQLRKSKEAVERLFSPEFRNRLDGIVTFNPLPEDIVLKIVDKFIKELNEQLASKNIFVEITEKTRKWIAQKGFDPKFGARPLQRIIQREIKVPLVEEILFGRLKQGGKVIVTLHEGSLSFEIDDGVFASS</sequence>
<dbReference type="SMART" id="SM01086">
    <property type="entry name" value="ClpB_D2-small"/>
    <property type="match status" value="1"/>
</dbReference>
<comment type="caution">
    <text evidence="8">The sequence shown here is derived from an EMBL/GenBank/DDBJ whole genome shotgun (WGS) entry which is preliminary data.</text>
</comment>
<dbReference type="InterPro" id="IPR027417">
    <property type="entry name" value="P-loop_NTPase"/>
</dbReference>
<dbReference type="PRINTS" id="PR00300">
    <property type="entry name" value="CLPPROTEASEA"/>
</dbReference>
<dbReference type="InterPro" id="IPR004176">
    <property type="entry name" value="Clp_R_N"/>
</dbReference>
<dbReference type="AlphaFoldDB" id="A0A2J6WR80"/>
<dbReference type="Proteomes" id="UP000242288">
    <property type="component" value="Unassembled WGS sequence"/>
</dbReference>
<dbReference type="InterPro" id="IPR018368">
    <property type="entry name" value="ClpA/B_CS1"/>
</dbReference>
<dbReference type="Pfam" id="PF07724">
    <property type="entry name" value="AAA_2"/>
    <property type="match status" value="1"/>
</dbReference>
<reference evidence="8 9" key="1">
    <citation type="submission" date="2018-01" db="EMBL/GenBank/DDBJ databases">
        <title>Metagenomic assembled genomes from two thermal pools in the Uzon Caldera, Kamchatka, Russia.</title>
        <authorList>
            <person name="Wilkins L."/>
            <person name="Ettinger C."/>
        </authorList>
    </citation>
    <scope>NUCLEOTIDE SEQUENCE [LARGE SCALE GENOMIC DNA]</scope>
    <source>
        <strain evidence="8">ZAV-04</strain>
    </source>
</reference>
<dbReference type="SUPFAM" id="SSF52540">
    <property type="entry name" value="P-loop containing nucleoside triphosphate hydrolases"/>
    <property type="match status" value="2"/>
</dbReference>
<dbReference type="InterPro" id="IPR013461">
    <property type="entry name" value="ClpA"/>
</dbReference>
<dbReference type="GO" id="GO:0005524">
    <property type="term" value="F:ATP binding"/>
    <property type="evidence" value="ECO:0007669"/>
    <property type="project" value="UniProtKB-KW"/>
</dbReference>
<dbReference type="GO" id="GO:0005737">
    <property type="term" value="C:cytoplasm"/>
    <property type="evidence" value="ECO:0007669"/>
    <property type="project" value="TreeGrafter"/>
</dbReference>
<dbReference type="InterPro" id="IPR003959">
    <property type="entry name" value="ATPase_AAA_core"/>
</dbReference>
<dbReference type="CDD" id="cd00009">
    <property type="entry name" value="AAA"/>
    <property type="match status" value="1"/>
</dbReference>
<evidence type="ECO:0000256" key="5">
    <source>
        <dbReference type="PROSITE-ProRule" id="PRU01251"/>
    </source>
</evidence>
<dbReference type="Pfam" id="PF10431">
    <property type="entry name" value="ClpB_D2-small"/>
    <property type="match status" value="1"/>
</dbReference>
<keyword evidence="4 6" id="KW-0143">Chaperone</keyword>
<dbReference type="InterPro" id="IPR050130">
    <property type="entry name" value="ClpA_ClpB"/>
</dbReference>
<evidence type="ECO:0000313" key="9">
    <source>
        <dbReference type="Proteomes" id="UP000242288"/>
    </source>
</evidence>
<keyword evidence="1 5" id="KW-0677">Repeat</keyword>
<evidence type="ECO:0000313" key="8">
    <source>
        <dbReference type="EMBL" id="PMP72749.1"/>
    </source>
</evidence>
<dbReference type="InterPro" id="IPR019489">
    <property type="entry name" value="Clp_ATPase_C"/>
</dbReference>
<name>A0A2J6WR80_9BACT</name>
<organism evidence="8 9">
    <name type="scientific">Thermodesulfovibrio aggregans</name>
    <dbReference type="NCBI Taxonomy" id="86166"/>
    <lineage>
        <taxon>Bacteria</taxon>
        <taxon>Pseudomonadati</taxon>
        <taxon>Nitrospirota</taxon>
        <taxon>Thermodesulfovibrionia</taxon>
        <taxon>Thermodesulfovibrionales</taxon>
        <taxon>Thermodesulfovibrionaceae</taxon>
        <taxon>Thermodesulfovibrio</taxon>
    </lineage>
</organism>
<dbReference type="PANTHER" id="PTHR11638:SF111">
    <property type="entry name" value="ATP-DEPENDENT CLP PROTEASE ATP-BINDING SUBUNIT CLPA"/>
    <property type="match status" value="1"/>
</dbReference>
<dbReference type="Gene3D" id="1.10.1780.10">
    <property type="entry name" value="Clp, N-terminal domain"/>
    <property type="match status" value="1"/>
</dbReference>
<dbReference type="FunFam" id="3.40.50.300:FF:000025">
    <property type="entry name" value="ATP-dependent Clp protease subunit"/>
    <property type="match status" value="1"/>
</dbReference>
<dbReference type="CDD" id="cd19499">
    <property type="entry name" value="RecA-like_ClpB_Hsp104-like"/>
    <property type="match status" value="1"/>
</dbReference>
<evidence type="ECO:0000256" key="6">
    <source>
        <dbReference type="RuleBase" id="RU004432"/>
    </source>
</evidence>
<dbReference type="Pfam" id="PF02861">
    <property type="entry name" value="Clp_N"/>
    <property type="match status" value="1"/>
</dbReference>
<dbReference type="InterPro" id="IPR028299">
    <property type="entry name" value="ClpA/B_CS2"/>
</dbReference>
<evidence type="ECO:0000256" key="2">
    <source>
        <dbReference type="ARBA" id="ARBA00022741"/>
    </source>
</evidence>
<comment type="similarity">
    <text evidence="6">Belongs to the ClpA/ClpB family.</text>
</comment>
<dbReference type="PANTHER" id="PTHR11638">
    <property type="entry name" value="ATP-DEPENDENT CLP PROTEASE"/>
    <property type="match status" value="1"/>
</dbReference>
<dbReference type="PROSITE" id="PS00871">
    <property type="entry name" value="CLPAB_2"/>
    <property type="match status" value="1"/>
</dbReference>
<keyword evidence="8" id="KW-0378">Hydrolase</keyword>
<proteinExistence type="inferred from homology"/>
<dbReference type="GO" id="GO:0034605">
    <property type="term" value="P:cellular response to heat"/>
    <property type="evidence" value="ECO:0007669"/>
    <property type="project" value="TreeGrafter"/>
</dbReference>
<dbReference type="PROSITE" id="PS51903">
    <property type="entry name" value="CLP_R"/>
    <property type="match status" value="1"/>
</dbReference>
<dbReference type="Gene3D" id="3.40.50.300">
    <property type="entry name" value="P-loop containing nucleotide triphosphate hydrolases"/>
    <property type="match status" value="2"/>
</dbReference>
<dbReference type="GO" id="GO:0008233">
    <property type="term" value="F:peptidase activity"/>
    <property type="evidence" value="ECO:0007669"/>
    <property type="project" value="UniProtKB-KW"/>
</dbReference>
<protein>
    <submittedName>
        <fullName evidence="8">ATP-dependent Clp protease ATP-binding subunit ClpA</fullName>
    </submittedName>
</protein>
<keyword evidence="8" id="KW-0645">Protease</keyword>
<dbReference type="FunFam" id="1.10.8.60:FF:000011">
    <property type="entry name" value="ATP-dependent Clp protease ATP-binding subunit"/>
    <property type="match status" value="1"/>
</dbReference>
<dbReference type="EMBL" id="PNIO01000004">
    <property type="protein sequence ID" value="PMP72749.1"/>
    <property type="molecule type" value="Genomic_DNA"/>
</dbReference>
<dbReference type="SUPFAM" id="SSF81923">
    <property type="entry name" value="Double Clp-N motif"/>
    <property type="match status" value="1"/>
</dbReference>
<evidence type="ECO:0000256" key="1">
    <source>
        <dbReference type="ARBA" id="ARBA00022737"/>
    </source>
</evidence>
<dbReference type="GO" id="GO:0006508">
    <property type="term" value="P:proteolysis"/>
    <property type="evidence" value="ECO:0007669"/>
    <property type="project" value="UniProtKB-KW"/>
</dbReference>
<dbReference type="Pfam" id="PF17871">
    <property type="entry name" value="AAA_lid_9"/>
    <property type="match status" value="1"/>
</dbReference>
<dbReference type="Pfam" id="PF00004">
    <property type="entry name" value="AAA"/>
    <property type="match status" value="1"/>
</dbReference>
<dbReference type="SMART" id="SM00382">
    <property type="entry name" value="AAA"/>
    <property type="match status" value="2"/>
</dbReference>
<dbReference type="InterPro" id="IPR003593">
    <property type="entry name" value="AAA+_ATPase"/>
</dbReference>
<dbReference type="GO" id="GO:0043335">
    <property type="term" value="P:protein unfolding"/>
    <property type="evidence" value="ECO:0007669"/>
    <property type="project" value="InterPro"/>
</dbReference>
<evidence type="ECO:0000259" key="7">
    <source>
        <dbReference type="PROSITE" id="PS51903"/>
    </source>
</evidence>
<dbReference type="Gene3D" id="1.10.8.60">
    <property type="match status" value="2"/>
</dbReference>
<dbReference type="PROSITE" id="PS00870">
    <property type="entry name" value="CLPAB_1"/>
    <property type="match status" value="1"/>
</dbReference>
<dbReference type="InterPro" id="IPR036628">
    <property type="entry name" value="Clp_N_dom_sf"/>
</dbReference>
<dbReference type="InterPro" id="IPR041546">
    <property type="entry name" value="ClpA/ClpB_AAA_lid"/>
</dbReference>
<feature type="domain" description="Clp R" evidence="7">
    <location>
        <begin position="1"/>
        <end position="64"/>
    </location>
</feature>
<dbReference type="InterPro" id="IPR001270">
    <property type="entry name" value="ClpA/B"/>
</dbReference>
<gene>
    <name evidence="8" type="primary">clpA</name>
    <name evidence="8" type="ORF">C0186_00315</name>
</gene>
<dbReference type="NCBIfam" id="TIGR02639">
    <property type="entry name" value="ClpA"/>
    <property type="match status" value="1"/>
</dbReference>
<evidence type="ECO:0000256" key="4">
    <source>
        <dbReference type="ARBA" id="ARBA00023186"/>
    </source>
</evidence>
<evidence type="ECO:0000256" key="3">
    <source>
        <dbReference type="ARBA" id="ARBA00022840"/>
    </source>
</evidence>